<dbReference type="PANTHER" id="PTHR41786">
    <property type="entry name" value="MOTILITY ACCESSORY FACTOR MAF"/>
    <property type="match status" value="1"/>
</dbReference>
<evidence type="ECO:0000313" key="2">
    <source>
        <dbReference type="EMBL" id="ABV85374.1"/>
    </source>
</evidence>
<dbReference type="PANTHER" id="PTHR41786:SF1">
    <property type="entry name" value="6-HYDROXYMETHYLPTERIN DIPHOSPHOKINASE MPTE-LIKE DOMAIN-CONTAINING PROTEIN"/>
    <property type="match status" value="1"/>
</dbReference>
<dbReference type="KEGG" id="spl:Spea_0045"/>
<dbReference type="STRING" id="398579.Spea_0045"/>
<evidence type="ECO:0000259" key="1">
    <source>
        <dbReference type="Pfam" id="PF01973"/>
    </source>
</evidence>
<dbReference type="eggNOG" id="COG2604">
    <property type="taxonomic scope" value="Bacteria"/>
</dbReference>
<keyword evidence="3" id="KW-1185">Reference proteome</keyword>
<dbReference type="EMBL" id="CP000851">
    <property type="protein sequence ID" value="ABV85374.1"/>
    <property type="molecule type" value="Genomic_DNA"/>
</dbReference>
<reference evidence="2 3" key="1">
    <citation type="submission" date="2007-10" db="EMBL/GenBank/DDBJ databases">
        <title>Complete sequence of Shewanella pealeana ATCC 700345.</title>
        <authorList>
            <consortium name="US DOE Joint Genome Institute"/>
            <person name="Copeland A."/>
            <person name="Lucas S."/>
            <person name="Lapidus A."/>
            <person name="Barry K."/>
            <person name="Glavina del Rio T."/>
            <person name="Dalin E."/>
            <person name="Tice H."/>
            <person name="Pitluck S."/>
            <person name="Chertkov O."/>
            <person name="Brettin T."/>
            <person name="Bruce D."/>
            <person name="Detter J.C."/>
            <person name="Han C."/>
            <person name="Schmutz J."/>
            <person name="Larimer F."/>
            <person name="Land M."/>
            <person name="Hauser L."/>
            <person name="Kyrpides N."/>
            <person name="Kim E."/>
            <person name="Zhao J.-S.Z."/>
            <person name="Manno D."/>
            <person name="Hawari J."/>
            <person name="Richardson P."/>
        </authorList>
    </citation>
    <scope>NUCLEOTIDE SEQUENCE [LARGE SCALE GENOMIC DNA]</scope>
    <source>
        <strain evidence="3">ATCC 700345 / ANG-SQ1</strain>
    </source>
</reference>
<sequence>MTDLFQLNIQIIQNRWPDIAAGLLQCDINQLKANLIEGREQTISVNGLQLSSRHYRQQEAALLASDLAKQTENVHLYGVGMGDVPIHLLQEHQVTQIHVHLINQTVFALLISYTDQTQWLTHPSITLNICPTSQFPLEPYIANPAELSLCECNGEYSLIRDIIIDELNREYANDNVAKRVAQFNDRIQNNHVFLDIDQDISALKSIAKNKEAFVIGAGPSLEEHYSFLASISKQPLHHRPIIIAVDAAAKGLLAHGVKLDIVVTIDEMIDSHIVGTHTDSSTALVYFPKADPELLNNWPGARYWSLSNNDCYKLLHHYNHTQLFTNGSVIHPATDLAVKLNCQHITFFGADFGYPNQKSHAYWQDGALGGLKAAQSRHWVLDGHGEKLATALSFRSYLRSLELYIANHPEVYFYRASQQGAYIQGSQFKEPSL</sequence>
<dbReference type="Proteomes" id="UP000002608">
    <property type="component" value="Chromosome"/>
</dbReference>
<evidence type="ECO:0000313" key="3">
    <source>
        <dbReference type="Proteomes" id="UP000002608"/>
    </source>
</evidence>
<dbReference type="RefSeq" id="WP_012153320.1">
    <property type="nucleotide sequence ID" value="NC_009901.1"/>
</dbReference>
<dbReference type="InterPro" id="IPR002826">
    <property type="entry name" value="MptE-like"/>
</dbReference>
<protein>
    <recommendedName>
        <fullName evidence="1">6-hydroxymethylpterin diphosphokinase MptE-like domain-containing protein</fullName>
    </recommendedName>
</protein>
<feature type="domain" description="6-hydroxymethylpterin diphosphokinase MptE-like" evidence="1">
    <location>
        <begin position="196"/>
        <end position="356"/>
    </location>
</feature>
<accession>A8GYI7</accession>
<name>A8GYI7_SHEPA</name>
<dbReference type="Pfam" id="PF01973">
    <property type="entry name" value="MptE-like"/>
    <property type="match status" value="1"/>
</dbReference>
<dbReference type="AlphaFoldDB" id="A8GYI7"/>
<organism evidence="2 3">
    <name type="scientific">Shewanella pealeana (strain ATCC 700345 / ANG-SQ1)</name>
    <dbReference type="NCBI Taxonomy" id="398579"/>
    <lineage>
        <taxon>Bacteria</taxon>
        <taxon>Pseudomonadati</taxon>
        <taxon>Pseudomonadota</taxon>
        <taxon>Gammaproteobacteria</taxon>
        <taxon>Alteromonadales</taxon>
        <taxon>Shewanellaceae</taxon>
        <taxon>Shewanella</taxon>
    </lineage>
</organism>
<dbReference type="OrthoDB" id="8708422at2"/>
<gene>
    <name evidence="2" type="ordered locus">Spea_0045</name>
</gene>
<dbReference type="HOGENOM" id="CLU_629886_0_0_6"/>
<proteinExistence type="predicted"/>